<protein>
    <submittedName>
        <fullName evidence="2">Uncharacterized protein</fullName>
    </submittedName>
</protein>
<evidence type="ECO:0000256" key="1">
    <source>
        <dbReference type="SAM" id="MobiDB-lite"/>
    </source>
</evidence>
<dbReference type="EMBL" id="MUJZ01029008">
    <property type="protein sequence ID" value="OTF78196.1"/>
    <property type="molecule type" value="Genomic_DNA"/>
</dbReference>
<feature type="region of interest" description="Disordered" evidence="1">
    <location>
        <begin position="109"/>
        <end position="185"/>
    </location>
</feature>
<name>A0A1Y3BF16_EURMA</name>
<comment type="caution">
    <text evidence="2">The sequence shown here is derived from an EMBL/GenBank/DDBJ whole genome shotgun (WGS) entry which is preliminary data.</text>
</comment>
<feature type="compositionally biased region" description="Basic residues" evidence="1">
    <location>
        <begin position="127"/>
        <end position="143"/>
    </location>
</feature>
<feature type="compositionally biased region" description="Polar residues" evidence="1">
    <location>
        <begin position="109"/>
        <end position="126"/>
    </location>
</feature>
<evidence type="ECO:0000313" key="2">
    <source>
        <dbReference type="EMBL" id="OTF78196.1"/>
    </source>
</evidence>
<evidence type="ECO:0000313" key="3">
    <source>
        <dbReference type="Proteomes" id="UP000194236"/>
    </source>
</evidence>
<dbReference type="OrthoDB" id="6516397at2759"/>
<reference evidence="2 3" key="1">
    <citation type="submission" date="2017-03" db="EMBL/GenBank/DDBJ databases">
        <title>Genome Survey of Euroglyphus maynei.</title>
        <authorList>
            <person name="Arlian L.G."/>
            <person name="Morgan M.S."/>
            <person name="Rider S.D."/>
        </authorList>
    </citation>
    <scope>NUCLEOTIDE SEQUENCE [LARGE SCALE GENOMIC DNA]</scope>
    <source>
        <strain evidence="2">Arlian Lab</strain>
        <tissue evidence="2">Whole body</tissue>
    </source>
</reference>
<feature type="non-terminal residue" evidence="2">
    <location>
        <position position="185"/>
    </location>
</feature>
<keyword evidence="3" id="KW-1185">Reference proteome</keyword>
<sequence>MLNEIVVKNKNDDFDTNRPDSLIDADELLNHINQSIVPKKTIDNNNNKTNHPDQQRTILLQKLDRMIKTIKEHHEQESNKNVKKSSTTTNLKQIKCKSLYDISKDENFQSSNGSKCLSTPQLSRLSISKRPKSSYGRSRLRRSSSRDESISNNSDVKPDHSKSMLNIKKSTSLANVQLPENGDDD</sequence>
<organism evidence="2 3">
    <name type="scientific">Euroglyphus maynei</name>
    <name type="common">Mayne's house dust mite</name>
    <dbReference type="NCBI Taxonomy" id="6958"/>
    <lineage>
        <taxon>Eukaryota</taxon>
        <taxon>Metazoa</taxon>
        <taxon>Ecdysozoa</taxon>
        <taxon>Arthropoda</taxon>
        <taxon>Chelicerata</taxon>
        <taxon>Arachnida</taxon>
        <taxon>Acari</taxon>
        <taxon>Acariformes</taxon>
        <taxon>Sarcoptiformes</taxon>
        <taxon>Astigmata</taxon>
        <taxon>Psoroptidia</taxon>
        <taxon>Analgoidea</taxon>
        <taxon>Pyroglyphidae</taxon>
        <taxon>Pyroglyphinae</taxon>
        <taxon>Euroglyphus</taxon>
    </lineage>
</organism>
<dbReference type="AlphaFoldDB" id="A0A1Y3BF16"/>
<dbReference type="Proteomes" id="UP000194236">
    <property type="component" value="Unassembled WGS sequence"/>
</dbReference>
<accession>A0A1Y3BF16</accession>
<proteinExistence type="predicted"/>
<gene>
    <name evidence="2" type="ORF">BLA29_010879</name>
</gene>